<dbReference type="SUPFAM" id="SSF56672">
    <property type="entry name" value="DNA/RNA polymerases"/>
    <property type="match status" value="1"/>
</dbReference>
<dbReference type="PANTHER" id="PTHR47510">
    <property type="entry name" value="REVERSE TRANSCRIPTASE DOMAIN-CONTAINING PROTEIN"/>
    <property type="match status" value="1"/>
</dbReference>
<reference evidence="2" key="2">
    <citation type="submission" date="2025-09" db="UniProtKB">
        <authorList>
            <consortium name="Ensembl"/>
        </authorList>
    </citation>
    <scope>IDENTIFICATION</scope>
</reference>
<dbReference type="CDD" id="cd01650">
    <property type="entry name" value="RT_nLTR_like"/>
    <property type="match status" value="1"/>
</dbReference>
<keyword evidence="3" id="KW-1185">Reference proteome</keyword>
<organism evidence="2 3">
    <name type="scientific">Cyprinus carpio</name>
    <name type="common">Common carp</name>
    <dbReference type="NCBI Taxonomy" id="7962"/>
    <lineage>
        <taxon>Eukaryota</taxon>
        <taxon>Metazoa</taxon>
        <taxon>Chordata</taxon>
        <taxon>Craniata</taxon>
        <taxon>Vertebrata</taxon>
        <taxon>Euteleostomi</taxon>
        <taxon>Actinopterygii</taxon>
        <taxon>Neopterygii</taxon>
        <taxon>Teleostei</taxon>
        <taxon>Ostariophysi</taxon>
        <taxon>Cypriniformes</taxon>
        <taxon>Cyprinidae</taxon>
        <taxon>Cyprininae</taxon>
        <taxon>Cyprinus</taxon>
    </lineage>
</organism>
<dbReference type="InterPro" id="IPR005135">
    <property type="entry name" value="Endo/exonuclease/phosphatase"/>
</dbReference>
<protein>
    <recommendedName>
        <fullName evidence="1">Reverse transcriptase domain-containing protein</fullName>
    </recommendedName>
</protein>
<dbReference type="SUPFAM" id="SSF56219">
    <property type="entry name" value="DNase I-like"/>
    <property type="match status" value="1"/>
</dbReference>
<evidence type="ECO:0000259" key="1">
    <source>
        <dbReference type="PROSITE" id="PS50878"/>
    </source>
</evidence>
<dbReference type="PROSITE" id="PS50878">
    <property type="entry name" value="RT_POL"/>
    <property type="match status" value="1"/>
</dbReference>
<accession>A0A8C1L6L1</accession>
<proteinExistence type="predicted"/>
<name>A0A8C1L6L1_CYPCA</name>
<feature type="domain" description="Reverse transcriptase" evidence="1">
    <location>
        <begin position="497"/>
        <end position="769"/>
    </location>
</feature>
<dbReference type="AlphaFoldDB" id="A0A8C1L6L1"/>
<evidence type="ECO:0000313" key="3">
    <source>
        <dbReference type="Proteomes" id="UP000694427"/>
    </source>
</evidence>
<dbReference type="Ensembl" id="ENSCCRT00010062035.1">
    <property type="protein sequence ID" value="ENSCCRP00010056597.1"/>
    <property type="gene ID" value="ENSCCRG00010024001.1"/>
</dbReference>
<dbReference type="Pfam" id="PF03372">
    <property type="entry name" value="Exo_endo_phos"/>
    <property type="match status" value="1"/>
</dbReference>
<dbReference type="Proteomes" id="UP000694427">
    <property type="component" value="Unplaced"/>
</dbReference>
<sequence length="965" mass="109369">MAIDLCHSAFPIKGITIAHLNICSLRSKTNDIYMILQSNSIEILALSETHLDSSFTDADVKIDGYRLFRRDRNGHGGGVAFCVKDNIPVNVRNDLIWQNIEALWVQVHLPHIKPILVGCVCRPPSANTQYLDDICEMLDAVCDQNREIFILGDFNIDWLSPNCPMYKKLKSTATICGLKQIITQPTRVATSTLVLSATCIDHIFTNAFEQCSKAVSVPTGCSDHNIIGVTRKTESPKGGCKIIHKRTYRYFNQEQYVGEIQGVDWSEVRGDRDPDSALNRFMDILIKIVDKHAPLRKRAVRNKSAPWLDKNLKNVMLSRDNAKIKANISCELADQKQYRTLRNKVVKMNRKKKKEYFQEKINEAKNDGKKLWNTLNQIMGRSKHSAALYVENDGVFITDPEGIANYFNNYFISKVEKFRSGMCPNTSASYDAILSKIMSEKNHSVTFSFSQVDRGSVGKILAALPDGKASGMDHLDSRLIRVAAEALSFPIAHLVNLSLLQGIFPEKWKEAKIIPLPKNKRATFTGQNSRPISLLPLLSKVMEKIAFEQVYKYFFSNRLITKYQHAYREGHSTCTVLTHMTDNWLEEIDANRLVGAVMLDFSAPFDLIDHKILLQKLECYGFTPLSLSWMGSYLSNRKQRVFFNGQYSSIKTIHCGVPQGSCLGPLLYSIFTNDLPFIVKHSTVVMYADDSTLYCSAKTPHDVSNLLNHDLQNIGKWVKDNKLALNVDKSTSMIFWKRSKLITEPSLNLSVNGLQLRQVMQAKLLGVTLDSYLSWSAHIDGMIVKMGNGIAMSRKCMSYIPMSIAKQVVQSLVLCHLENCPIVWSSASQKDLRKLQVAQNRAARTVLQCSLKTNVALMHTRLSWLTVDDKIKLRLTLILWNAVFMKQPQFLSEQLVFVGSGHLYATRQALGGDIKLPLPMTNFLKRTSFYRAISIWNRLSVSSRRVQNKYKFKRTVTQELLQMTS</sequence>
<dbReference type="Pfam" id="PF00078">
    <property type="entry name" value="RVT_1"/>
    <property type="match status" value="1"/>
</dbReference>
<dbReference type="InterPro" id="IPR000477">
    <property type="entry name" value="RT_dom"/>
</dbReference>
<reference evidence="2" key="1">
    <citation type="submission" date="2025-08" db="UniProtKB">
        <authorList>
            <consortium name="Ensembl"/>
        </authorList>
    </citation>
    <scope>IDENTIFICATION</scope>
</reference>
<dbReference type="PANTHER" id="PTHR47510:SF3">
    <property type="entry name" value="ENDO_EXONUCLEASE_PHOSPHATASE DOMAIN-CONTAINING PROTEIN"/>
    <property type="match status" value="1"/>
</dbReference>
<dbReference type="InterPro" id="IPR036691">
    <property type="entry name" value="Endo/exonu/phosph_ase_sf"/>
</dbReference>
<dbReference type="GO" id="GO:0003824">
    <property type="term" value="F:catalytic activity"/>
    <property type="evidence" value="ECO:0007669"/>
    <property type="project" value="InterPro"/>
</dbReference>
<dbReference type="InterPro" id="IPR043502">
    <property type="entry name" value="DNA/RNA_pol_sf"/>
</dbReference>
<evidence type="ECO:0000313" key="2">
    <source>
        <dbReference type="Ensembl" id="ENSCCRP00010056597.1"/>
    </source>
</evidence>
<dbReference type="Gene3D" id="3.60.10.10">
    <property type="entry name" value="Endonuclease/exonuclease/phosphatase"/>
    <property type="match status" value="1"/>
</dbReference>